<protein>
    <recommendedName>
        <fullName evidence="1">DUF7730 domain-containing protein</fullName>
    </recommendedName>
</protein>
<dbReference type="PANTHER" id="PTHR42085">
    <property type="entry name" value="F-BOX DOMAIN-CONTAINING PROTEIN"/>
    <property type="match status" value="1"/>
</dbReference>
<dbReference type="OrthoDB" id="3801532at2759"/>
<comment type="caution">
    <text evidence="2">The sequence shown here is derived from an EMBL/GenBank/DDBJ whole genome shotgun (WGS) entry which is preliminary data.</text>
</comment>
<dbReference type="Proteomes" id="UP000799776">
    <property type="component" value="Unassembled WGS sequence"/>
</dbReference>
<dbReference type="InterPro" id="IPR056632">
    <property type="entry name" value="DUF7730"/>
</dbReference>
<dbReference type="Pfam" id="PF24864">
    <property type="entry name" value="DUF7730"/>
    <property type="match status" value="1"/>
</dbReference>
<proteinExistence type="predicted"/>
<dbReference type="InterPro" id="IPR038883">
    <property type="entry name" value="AN11006-like"/>
</dbReference>
<dbReference type="AlphaFoldDB" id="A0A9P4M2D4"/>
<organism evidence="2 3">
    <name type="scientific">Saccharata proteae CBS 121410</name>
    <dbReference type="NCBI Taxonomy" id="1314787"/>
    <lineage>
        <taxon>Eukaryota</taxon>
        <taxon>Fungi</taxon>
        <taxon>Dikarya</taxon>
        <taxon>Ascomycota</taxon>
        <taxon>Pezizomycotina</taxon>
        <taxon>Dothideomycetes</taxon>
        <taxon>Dothideomycetes incertae sedis</taxon>
        <taxon>Botryosphaeriales</taxon>
        <taxon>Saccharataceae</taxon>
        <taxon>Saccharata</taxon>
    </lineage>
</organism>
<reference evidence="2" key="1">
    <citation type="journal article" date="2020" name="Stud. Mycol.">
        <title>101 Dothideomycetes genomes: a test case for predicting lifestyles and emergence of pathogens.</title>
        <authorList>
            <person name="Haridas S."/>
            <person name="Albert R."/>
            <person name="Binder M."/>
            <person name="Bloem J."/>
            <person name="Labutti K."/>
            <person name="Salamov A."/>
            <person name="Andreopoulos B."/>
            <person name="Baker S."/>
            <person name="Barry K."/>
            <person name="Bills G."/>
            <person name="Bluhm B."/>
            <person name="Cannon C."/>
            <person name="Castanera R."/>
            <person name="Culley D."/>
            <person name="Daum C."/>
            <person name="Ezra D."/>
            <person name="Gonzalez J."/>
            <person name="Henrissat B."/>
            <person name="Kuo A."/>
            <person name="Liang C."/>
            <person name="Lipzen A."/>
            <person name="Lutzoni F."/>
            <person name="Magnuson J."/>
            <person name="Mondo S."/>
            <person name="Nolan M."/>
            <person name="Ohm R."/>
            <person name="Pangilinan J."/>
            <person name="Park H.-J."/>
            <person name="Ramirez L."/>
            <person name="Alfaro M."/>
            <person name="Sun H."/>
            <person name="Tritt A."/>
            <person name="Yoshinaga Y."/>
            <person name="Zwiers L.-H."/>
            <person name="Turgeon B."/>
            <person name="Goodwin S."/>
            <person name="Spatafora J."/>
            <person name="Crous P."/>
            <person name="Grigoriev I."/>
        </authorList>
    </citation>
    <scope>NUCLEOTIDE SEQUENCE</scope>
    <source>
        <strain evidence="2">CBS 121410</strain>
    </source>
</reference>
<evidence type="ECO:0000313" key="2">
    <source>
        <dbReference type="EMBL" id="KAF2092172.1"/>
    </source>
</evidence>
<sequence>MPPKRASKTGSTMAERDDPVEVFELQDNLALDADEEYAPVIQSSLVLWNRRKTLHKPFKLPLKILPPSTDPRPLRTTRRTRASHLSFFSLPLELRRQIYEYALPEMPQMCPQGHSRGPACKEEPWEGCNMLQSSTDINFPCRGYTALLCTSKAIHAEAVDVLYSPIRGHIQTQDNILKLVIASEGISLRGFPLFCPVHWRYRIDAEHLFAKLRYVDVVVLGDIAPDDFYDSDDTQNGFGAEDFDDFDAVNRLRDNVEWAVLQLQRATQLSNINIRLLWERQAPEFQHGRLRPTLKHCKIILRPFQGLRHISEPNLLKIDPYGAGETKWENHGASLTALLEEAWKRKVVDLMSGHDPVKQPPPINQNWWQFMVNIKRLKSLYGFQSRANAWLCDARRAKRIGDEAEFWGVLTEIEWSCAENASVLIDCEKAASKLARRFR</sequence>
<feature type="domain" description="DUF7730" evidence="1">
    <location>
        <begin position="86"/>
        <end position="172"/>
    </location>
</feature>
<keyword evidence="3" id="KW-1185">Reference proteome</keyword>
<dbReference type="PANTHER" id="PTHR42085:SF2">
    <property type="entry name" value="F-BOX DOMAIN-CONTAINING PROTEIN"/>
    <property type="match status" value="1"/>
</dbReference>
<evidence type="ECO:0000313" key="3">
    <source>
        <dbReference type="Proteomes" id="UP000799776"/>
    </source>
</evidence>
<evidence type="ECO:0000259" key="1">
    <source>
        <dbReference type="Pfam" id="PF24864"/>
    </source>
</evidence>
<gene>
    <name evidence="2" type="ORF">K490DRAFT_61616</name>
</gene>
<dbReference type="EMBL" id="ML978711">
    <property type="protein sequence ID" value="KAF2092172.1"/>
    <property type="molecule type" value="Genomic_DNA"/>
</dbReference>
<accession>A0A9P4M2D4</accession>
<name>A0A9P4M2D4_9PEZI</name>